<evidence type="ECO:0000313" key="1">
    <source>
        <dbReference type="EMBL" id="KOB78807.1"/>
    </source>
</evidence>
<evidence type="ECO:0000313" key="2">
    <source>
        <dbReference type="Proteomes" id="UP000037510"/>
    </source>
</evidence>
<keyword evidence="2" id="KW-1185">Reference proteome</keyword>
<dbReference type="AlphaFoldDB" id="A0A0L7LTP1"/>
<dbReference type="EMBL" id="JTDY01000110">
    <property type="protein sequence ID" value="KOB78807.1"/>
    <property type="molecule type" value="Genomic_DNA"/>
</dbReference>
<accession>A0A0L7LTP1</accession>
<dbReference type="Proteomes" id="UP000037510">
    <property type="component" value="Unassembled WGS sequence"/>
</dbReference>
<organism evidence="1 2">
    <name type="scientific">Operophtera brumata</name>
    <name type="common">Winter moth</name>
    <name type="synonym">Phalaena brumata</name>
    <dbReference type="NCBI Taxonomy" id="104452"/>
    <lineage>
        <taxon>Eukaryota</taxon>
        <taxon>Metazoa</taxon>
        <taxon>Ecdysozoa</taxon>
        <taxon>Arthropoda</taxon>
        <taxon>Hexapoda</taxon>
        <taxon>Insecta</taxon>
        <taxon>Pterygota</taxon>
        <taxon>Neoptera</taxon>
        <taxon>Endopterygota</taxon>
        <taxon>Lepidoptera</taxon>
        <taxon>Glossata</taxon>
        <taxon>Ditrysia</taxon>
        <taxon>Geometroidea</taxon>
        <taxon>Geometridae</taxon>
        <taxon>Larentiinae</taxon>
        <taxon>Operophtera</taxon>
    </lineage>
</organism>
<sequence length="137" mass="15304">MRSAQRRQRRLAFHCPLHGDFYPLSPQNTRKYSRKGMASVLGAPLSPEQTFGSINCPPFKEDSKCFEDNIPNAVIIRPDFDCGTATCNYRVVECKLTTTDEINRAPTTPSVHMISDSKQNNIKPSSISISIRDEGKG</sequence>
<proteinExistence type="predicted"/>
<protein>
    <submittedName>
        <fullName evidence="1">Uncharacterized protein</fullName>
    </submittedName>
</protein>
<name>A0A0L7LTP1_OPEBR</name>
<comment type="caution">
    <text evidence="1">The sequence shown here is derived from an EMBL/GenBank/DDBJ whole genome shotgun (WGS) entry which is preliminary data.</text>
</comment>
<gene>
    <name evidence="1" type="ORF">OBRU01_01689</name>
</gene>
<reference evidence="1 2" key="1">
    <citation type="journal article" date="2015" name="Genome Biol. Evol.">
        <title>The genome of winter moth (Operophtera brumata) provides a genomic perspective on sexual dimorphism and phenology.</title>
        <authorList>
            <person name="Derks M.F."/>
            <person name="Smit S."/>
            <person name="Salis L."/>
            <person name="Schijlen E."/>
            <person name="Bossers A."/>
            <person name="Mateman C."/>
            <person name="Pijl A.S."/>
            <person name="de Ridder D."/>
            <person name="Groenen M.A."/>
            <person name="Visser M.E."/>
            <person name="Megens H.J."/>
        </authorList>
    </citation>
    <scope>NUCLEOTIDE SEQUENCE [LARGE SCALE GENOMIC DNA]</scope>
    <source>
        <strain evidence="1">WM2013NL</strain>
        <tissue evidence="1">Head and thorax</tissue>
    </source>
</reference>